<evidence type="ECO:0000313" key="4">
    <source>
        <dbReference type="Proteomes" id="UP000271469"/>
    </source>
</evidence>
<evidence type="ECO:0000256" key="2">
    <source>
        <dbReference type="RuleBase" id="RU003452"/>
    </source>
</evidence>
<dbReference type="Pfam" id="PF00797">
    <property type="entry name" value="Acetyltransf_2"/>
    <property type="match status" value="1"/>
</dbReference>
<dbReference type="OrthoDB" id="7181050at2"/>
<dbReference type="GO" id="GO:0004060">
    <property type="term" value="F:arylamine N-acetyltransferase activity"/>
    <property type="evidence" value="ECO:0007669"/>
    <property type="project" value="UniProtKB-EC"/>
</dbReference>
<proteinExistence type="inferred from homology"/>
<dbReference type="Proteomes" id="UP000271469">
    <property type="component" value="Chromosome"/>
</dbReference>
<sequence length="279" mass="30470">MSTTTGFDVDAYFQRIGYSGAVAPTLDTLTALVAAHVRHIPFENLDPLTGTPVDRLDPESLQDKLVRRRRGGFCYEQNGLFRYALRALGYGVEPLAGRVVWMRPPGPLPAETHQLLSVAVPDEPGRLLVDVGFGGQTPTAPLHFTIGEEQPTDLEPFRIVATDDERLLRMESRIGGEWRPLYLFSPNPRPEIDSVVGSWFASTHTGSHFRSRLTACAIVGDARWNLGGRTLTIHSAQGATDKRRLADADEVLDLLAGGFGIDLTGIEGLGDRVGEVLDN</sequence>
<protein>
    <submittedName>
        <fullName evidence="3">Arylamine N-acetyltransferase</fullName>
        <ecNumber evidence="3">2.3.1.5</ecNumber>
    </submittedName>
</protein>
<evidence type="ECO:0000313" key="3">
    <source>
        <dbReference type="EMBL" id="AZG44696.1"/>
    </source>
</evidence>
<dbReference type="Gene3D" id="2.40.128.150">
    <property type="entry name" value="Cysteine proteinases"/>
    <property type="match status" value="1"/>
</dbReference>
<reference evidence="3 4" key="1">
    <citation type="submission" date="2018-11" db="EMBL/GenBank/DDBJ databases">
        <title>Gordonia insulae sp. nov., isolated from an island soil.</title>
        <authorList>
            <person name="Kim Y.S."/>
            <person name="Kim S.B."/>
        </authorList>
    </citation>
    <scope>NUCLEOTIDE SEQUENCE [LARGE SCALE GENOMIC DNA]</scope>
    <source>
        <strain evidence="3 4">MMS17-SY073</strain>
    </source>
</reference>
<dbReference type="AlphaFoldDB" id="A0A3G8JHX7"/>
<keyword evidence="3" id="KW-0012">Acyltransferase</keyword>
<dbReference type="Gene3D" id="3.30.2140.10">
    <property type="entry name" value="Arylamine N-acetyltransferase"/>
    <property type="match status" value="1"/>
</dbReference>
<dbReference type="PANTHER" id="PTHR11786">
    <property type="entry name" value="N-HYDROXYARYLAMINE O-ACETYLTRANSFERASE"/>
    <property type="match status" value="1"/>
</dbReference>
<name>A0A3G8JHX7_9ACTN</name>
<dbReference type="SUPFAM" id="SSF54001">
    <property type="entry name" value="Cysteine proteinases"/>
    <property type="match status" value="1"/>
</dbReference>
<comment type="similarity">
    <text evidence="1 2">Belongs to the arylamine N-acetyltransferase family.</text>
</comment>
<dbReference type="PANTHER" id="PTHR11786:SF0">
    <property type="entry name" value="ARYLAMINE N-ACETYLTRANSFERASE 4-RELATED"/>
    <property type="match status" value="1"/>
</dbReference>
<accession>A0A3G8JHX7</accession>
<dbReference type="PRINTS" id="PR01543">
    <property type="entry name" value="ANATRNSFRASE"/>
</dbReference>
<dbReference type="RefSeq" id="WP_124707519.1">
    <property type="nucleotide sequence ID" value="NZ_CP033972.1"/>
</dbReference>
<organism evidence="3 4">
    <name type="scientific">Gordonia insulae</name>
    <dbReference type="NCBI Taxonomy" id="2420509"/>
    <lineage>
        <taxon>Bacteria</taxon>
        <taxon>Bacillati</taxon>
        <taxon>Actinomycetota</taxon>
        <taxon>Actinomycetes</taxon>
        <taxon>Mycobacteriales</taxon>
        <taxon>Gordoniaceae</taxon>
        <taxon>Gordonia</taxon>
    </lineage>
</organism>
<dbReference type="EC" id="2.3.1.5" evidence="3"/>
<evidence type="ECO:0000256" key="1">
    <source>
        <dbReference type="ARBA" id="ARBA00006547"/>
    </source>
</evidence>
<gene>
    <name evidence="3" type="primary">nat</name>
    <name evidence="3" type="ORF">D7316_01282</name>
</gene>
<dbReference type="EMBL" id="CP033972">
    <property type="protein sequence ID" value="AZG44696.1"/>
    <property type="molecule type" value="Genomic_DNA"/>
</dbReference>
<keyword evidence="3" id="KW-0808">Transferase</keyword>
<dbReference type="KEGG" id="gom:D7316_01282"/>
<dbReference type="InterPro" id="IPR001447">
    <property type="entry name" value="Arylamine_N-AcTrfase"/>
</dbReference>
<dbReference type="InterPro" id="IPR038765">
    <property type="entry name" value="Papain-like_cys_pep_sf"/>
</dbReference>
<keyword evidence="4" id="KW-1185">Reference proteome</keyword>